<organism evidence="3 4">
    <name type="scientific">Agromyces tardus</name>
    <dbReference type="NCBI Taxonomy" id="2583849"/>
    <lineage>
        <taxon>Bacteria</taxon>
        <taxon>Bacillati</taxon>
        <taxon>Actinomycetota</taxon>
        <taxon>Actinomycetes</taxon>
        <taxon>Micrococcales</taxon>
        <taxon>Microbacteriaceae</taxon>
        <taxon>Agromyces</taxon>
    </lineage>
</organism>
<protein>
    <submittedName>
        <fullName evidence="3">GIY-YIG nuclease family protein</fullName>
    </submittedName>
</protein>
<feature type="region of interest" description="Disordered" evidence="1">
    <location>
        <begin position="130"/>
        <end position="156"/>
    </location>
</feature>
<evidence type="ECO:0000256" key="1">
    <source>
        <dbReference type="SAM" id="MobiDB-lite"/>
    </source>
</evidence>
<evidence type="ECO:0000313" key="3">
    <source>
        <dbReference type="EMBL" id="RNB51588.1"/>
    </source>
</evidence>
<sequence length="290" mass="32386">MSEHELHQESADRLVDVFAPEDQSQSQPVAPVDEIRDLIREDQTRLGDAFRGLEQGLNPSELSELHNVATTGWVYNAQAVLSAAIDGQYSSSPSMIKSIASTLRSLTRAGRGVLSAEALALLTERLRDAERRVEQSQSSDEATESEEEENLEREVSKATDRLFDLPGIYAFSYGWYIEHPADDDRFLIKVGRAESVGRRIDDYRKGVRTHMPEPLALLRVYGSGERSTAEVERLFHRLLSTAGHDNPRRTRLSRQGEVGREWFLTNAAFLDACAEAIGLKTEHLGGSEFA</sequence>
<evidence type="ECO:0000259" key="2">
    <source>
        <dbReference type="Pfam" id="PF10544"/>
    </source>
</evidence>
<reference evidence="3 4" key="1">
    <citation type="submission" date="2018-10" db="EMBL/GenBank/DDBJ databases">
        <title>Isolation, diversity and antibacterial activity of antinobacteria from the wheat rhizosphere soil.</title>
        <authorList>
            <person name="Sun T."/>
        </authorList>
    </citation>
    <scope>NUCLEOTIDE SEQUENCE [LARGE SCALE GENOMIC DNA]</scope>
    <source>
        <strain evidence="3 4">SJ-23</strain>
    </source>
</reference>
<keyword evidence="4" id="KW-1185">Reference proteome</keyword>
<feature type="compositionally biased region" description="Acidic residues" evidence="1">
    <location>
        <begin position="141"/>
        <end position="151"/>
    </location>
</feature>
<dbReference type="RefSeq" id="WP_122935748.1">
    <property type="nucleotide sequence ID" value="NZ_JBHSNT010000003.1"/>
</dbReference>
<dbReference type="Pfam" id="PF10544">
    <property type="entry name" value="T5orf172"/>
    <property type="match status" value="1"/>
</dbReference>
<feature type="domain" description="Bacteriophage T5 Orf172 DNA-binding" evidence="2">
    <location>
        <begin position="176"/>
        <end position="277"/>
    </location>
</feature>
<comment type="caution">
    <text evidence="3">The sequence shown here is derived from an EMBL/GenBank/DDBJ whole genome shotgun (WGS) entry which is preliminary data.</text>
</comment>
<accession>A0A3M8AK64</accession>
<name>A0A3M8AK64_9MICO</name>
<proteinExistence type="predicted"/>
<dbReference type="AlphaFoldDB" id="A0A3M8AK64"/>
<dbReference type="InterPro" id="IPR018306">
    <property type="entry name" value="Phage_T5_Orf172_DNA-bd"/>
</dbReference>
<gene>
    <name evidence="3" type="ORF">EDM22_03935</name>
</gene>
<dbReference type="EMBL" id="RHHB01000003">
    <property type="protein sequence ID" value="RNB51588.1"/>
    <property type="molecule type" value="Genomic_DNA"/>
</dbReference>
<dbReference type="Proteomes" id="UP000275048">
    <property type="component" value="Unassembled WGS sequence"/>
</dbReference>
<dbReference type="OrthoDB" id="5148880at2"/>
<evidence type="ECO:0000313" key="4">
    <source>
        <dbReference type="Proteomes" id="UP000275048"/>
    </source>
</evidence>